<dbReference type="SUPFAM" id="SSF46785">
    <property type="entry name" value="Winged helix' DNA-binding domain"/>
    <property type="match status" value="1"/>
</dbReference>
<dbReference type="GO" id="GO:0003700">
    <property type="term" value="F:DNA-binding transcription factor activity"/>
    <property type="evidence" value="ECO:0007669"/>
    <property type="project" value="InterPro"/>
</dbReference>
<dbReference type="InterPro" id="IPR036388">
    <property type="entry name" value="WH-like_DNA-bd_sf"/>
</dbReference>
<keyword evidence="2" id="KW-0805">Transcription regulation</keyword>
<dbReference type="AlphaFoldDB" id="A0A367P765"/>
<proteinExistence type="inferred from homology"/>
<name>A0A367P765_CUPNE</name>
<gene>
    <name evidence="6" type="ORF">DDK22_36070</name>
</gene>
<evidence type="ECO:0000256" key="3">
    <source>
        <dbReference type="ARBA" id="ARBA00023125"/>
    </source>
</evidence>
<dbReference type="SUPFAM" id="SSF53850">
    <property type="entry name" value="Periplasmic binding protein-like II"/>
    <property type="match status" value="1"/>
</dbReference>
<protein>
    <submittedName>
        <fullName evidence="6">LysR family transcriptional regulator</fullName>
    </submittedName>
</protein>
<dbReference type="InterPro" id="IPR036390">
    <property type="entry name" value="WH_DNA-bd_sf"/>
</dbReference>
<dbReference type="EMBL" id="QDHA01000133">
    <property type="protein sequence ID" value="RCJ03679.1"/>
    <property type="molecule type" value="Genomic_DNA"/>
</dbReference>
<evidence type="ECO:0000256" key="2">
    <source>
        <dbReference type="ARBA" id="ARBA00023015"/>
    </source>
</evidence>
<evidence type="ECO:0000313" key="7">
    <source>
        <dbReference type="Proteomes" id="UP000253501"/>
    </source>
</evidence>
<dbReference type="PANTHER" id="PTHR30537:SF5">
    <property type="entry name" value="HTH-TYPE TRANSCRIPTIONAL ACTIVATOR TTDR-RELATED"/>
    <property type="match status" value="1"/>
</dbReference>
<accession>A0A367P765</accession>
<evidence type="ECO:0000256" key="1">
    <source>
        <dbReference type="ARBA" id="ARBA00009437"/>
    </source>
</evidence>
<comment type="similarity">
    <text evidence="1">Belongs to the LysR transcriptional regulatory family.</text>
</comment>
<dbReference type="Pfam" id="PF00126">
    <property type="entry name" value="HTH_1"/>
    <property type="match status" value="1"/>
</dbReference>
<keyword evidence="3" id="KW-0238">DNA-binding</keyword>
<keyword evidence="4" id="KW-0804">Transcription</keyword>
<dbReference type="InterPro" id="IPR058163">
    <property type="entry name" value="LysR-type_TF_proteobact-type"/>
</dbReference>
<dbReference type="Gene3D" id="1.10.10.10">
    <property type="entry name" value="Winged helix-like DNA-binding domain superfamily/Winged helix DNA-binding domain"/>
    <property type="match status" value="1"/>
</dbReference>
<dbReference type="Proteomes" id="UP000253501">
    <property type="component" value="Unassembled WGS sequence"/>
</dbReference>
<evidence type="ECO:0000313" key="6">
    <source>
        <dbReference type="EMBL" id="RCJ03679.1"/>
    </source>
</evidence>
<dbReference type="Pfam" id="PF03466">
    <property type="entry name" value="LysR_substrate"/>
    <property type="match status" value="1"/>
</dbReference>
<dbReference type="Gene3D" id="3.40.190.290">
    <property type="match status" value="1"/>
</dbReference>
<evidence type="ECO:0000259" key="5">
    <source>
        <dbReference type="PROSITE" id="PS50931"/>
    </source>
</evidence>
<dbReference type="PROSITE" id="PS50931">
    <property type="entry name" value="HTH_LYSR"/>
    <property type="match status" value="1"/>
</dbReference>
<dbReference type="GO" id="GO:0006351">
    <property type="term" value="P:DNA-templated transcription"/>
    <property type="evidence" value="ECO:0007669"/>
    <property type="project" value="TreeGrafter"/>
</dbReference>
<dbReference type="FunFam" id="1.10.10.10:FF:000001">
    <property type="entry name" value="LysR family transcriptional regulator"/>
    <property type="match status" value="1"/>
</dbReference>
<organism evidence="6 7">
    <name type="scientific">Cupriavidus necator</name>
    <name type="common">Alcaligenes eutrophus</name>
    <name type="synonym">Ralstonia eutropha</name>
    <dbReference type="NCBI Taxonomy" id="106590"/>
    <lineage>
        <taxon>Bacteria</taxon>
        <taxon>Pseudomonadati</taxon>
        <taxon>Pseudomonadota</taxon>
        <taxon>Betaproteobacteria</taxon>
        <taxon>Burkholderiales</taxon>
        <taxon>Burkholderiaceae</taxon>
        <taxon>Cupriavidus</taxon>
    </lineage>
</organism>
<dbReference type="RefSeq" id="WP_114136098.1">
    <property type="nucleotide sequence ID" value="NZ_CP068435.1"/>
</dbReference>
<dbReference type="InterPro" id="IPR000847">
    <property type="entry name" value="LysR_HTH_N"/>
</dbReference>
<dbReference type="PANTHER" id="PTHR30537">
    <property type="entry name" value="HTH-TYPE TRANSCRIPTIONAL REGULATOR"/>
    <property type="match status" value="1"/>
</dbReference>
<feature type="domain" description="HTH lysR-type" evidence="5">
    <location>
        <begin position="10"/>
        <end position="59"/>
    </location>
</feature>
<dbReference type="CDD" id="cd08422">
    <property type="entry name" value="PBP2_CrgA_like"/>
    <property type="match status" value="1"/>
</dbReference>
<reference evidence="6 7" key="1">
    <citation type="submission" date="2018-04" db="EMBL/GenBank/DDBJ databases">
        <title>Cupriavidus necator CR12 genome sequencing and assembly.</title>
        <authorList>
            <person name="Ben Fekih I."/>
            <person name="Mazhar H.S."/>
            <person name="Bello S.K."/>
            <person name="Rensing C."/>
        </authorList>
    </citation>
    <scope>NUCLEOTIDE SEQUENCE [LARGE SCALE GENOMIC DNA]</scope>
    <source>
        <strain evidence="6 7">CR12</strain>
    </source>
</reference>
<sequence>MFKLEGVAGFVAVVEAGSISEAARRLNLSKSVVSERLAELEKAMGANLLRRTTRRLSLTEDGAAFLERATRILHEVEAAATDVAERRGTLAGSLRISAPVTFGRMHLGPAIYPFLARHPELELSLELDDRRVDAATDSYDAVVRHGPLESSRLVAWQLAPSHRLLVASPDYLAQMGTPATLAELQQHRGIFYANRGAADWRLQGPDGTEIARAAVALRVNNGDMMRDAAIAGVGIALLPTFIAGDAIRQGALAVIDIGRLAEPESIYIAHPEGRRVSARLRAFAECVRTAIGSPPYWDAWAQARGEGAGT</sequence>
<comment type="caution">
    <text evidence="6">The sequence shown here is derived from an EMBL/GenBank/DDBJ whole genome shotgun (WGS) entry which is preliminary data.</text>
</comment>
<dbReference type="GO" id="GO:0043565">
    <property type="term" value="F:sequence-specific DNA binding"/>
    <property type="evidence" value="ECO:0007669"/>
    <property type="project" value="TreeGrafter"/>
</dbReference>
<dbReference type="InterPro" id="IPR005119">
    <property type="entry name" value="LysR_subst-bd"/>
</dbReference>
<evidence type="ECO:0000256" key="4">
    <source>
        <dbReference type="ARBA" id="ARBA00023163"/>
    </source>
</evidence>